<reference evidence="1" key="1">
    <citation type="submission" date="2023-04" db="EMBL/GenBank/DDBJ databases">
        <title>Draft Genome sequencing of Naganishia species isolated from polar environments using Oxford Nanopore Technology.</title>
        <authorList>
            <person name="Leo P."/>
            <person name="Venkateswaran K."/>
        </authorList>
    </citation>
    <scope>NUCLEOTIDE SEQUENCE</scope>
    <source>
        <strain evidence="1">MNA-CCFEE 5262</strain>
    </source>
</reference>
<evidence type="ECO:0000313" key="1">
    <source>
        <dbReference type="EMBL" id="KAJ9117724.1"/>
    </source>
</evidence>
<evidence type="ECO:0000313" key="2">
    <source>
        <dbReference type="Proteomes" id="UP001230649"/>
    </source>
</evidence>
<proteinExistence type="predicted"/>
<gene>
    <name evidence="1" type="ORF">QFC20_000002</name>
</gene>
<protein>
    <submittedName>
        <fullName evidence="1">Uncharacterized protein</fullName>
    </submittedName>
</protein>
<sequence>MFASGKAWLIDWAWSGRGDAMQDVAYGAYLAEFHGFTQFEEMLEEYDPALSQADVDRAKCHFALRHVRFYIEVLLESSPGKAQWRKEQLRLIEADLVEDTEWLGLEERHI</sequence>
<dbReference type="Proteomes" id="UP001230649">
    <property type="component" value="Unassembled WGS sequence"/>
</dbReference>
<organism evidence="1 2">
    <name type="scientific">Naganishia adeliensis</name>
    <dbReference type="NCBI Taxonomy" id="92952"/>
    <lineage>
        <taxon>Eukaryota</taxon>
        <taxon>Fungi</taxon>
        <taxon>Dikarya</taxon>
        <taxon>Basidiomycota</taxon>
        <taxon>Agaricomycotina</taxon>
        <taxon>Tremellomycetes</taxon>
        <taxon>Filobasidiales</taxon>
        <taxon>Filobasidiaceae</taxon>
        <taxon>Naganishia</taxon>
    </lineage>
</organism>
<comment type="caution">
    <text evidence="1">The sequence shown here is derived from an EMBL/GenBank/DDBJ whole genome shotgun (WGS) entry which is preliminary data.</text>
</comment>
<keyword evidence="2" id="KW-1185">Reference proteome</keyword>
<name>A0ACC2X2U3_9TREE</name>
<accession>A0ACC2X2U3</accession>
<dbReference type="EMBL" id="JASBWS010000001">
    <property type="protein sequence ID" value="KAJ9117724.1"/>
    <property type="molecule type" value="Genomic_DNA"/>
</dbReference>